<gene>
    <name evidence="3" type="ORF">MRATA1EN1_LOCUS9901</name>
</gene>
<keyword evidence="4" id="KW-1185">Reference proteome</keyword>
<feature type="region of interest" description="Disordered" evidence="1">
    <location>
        <begin position="35"/>
        <end position="105"/>
    </location>
</feature>
<accession>A0ABN8YHB1</accession>
<evidence type="ECO:0000256" key="2">
    <source>
        <dbReference type="SAM" id="SignalP"/>
    </source>
</evidence>
<protein>
    <submittedName>
        <fullName evidence="3">Uncharacterized protein</fullName>
    </submittedName>
</protein>
<name>A0ABN8YHB1_RANTA</name>
<proteinExistence type="predicted"/>
<feature type="compositionally biased region" description="Pro residues" evidence="1">
    <location>
        <begin position="46"/>
        <end position="56"/>
    </location>
</feature>
<organism evidence="3 4">
    <name type="scientific">Rangifer tarandus platyrhynchus</name>
    <name type="common">Svalbard reindeer</name>
    <dbReference type="NCBI Taxonomy" id="3082113"/>
    <lineage>
        <taxon>Eukaryota</taxon>
        <taxon>Metazoa</taxon>
        <taxon>Chordata</taxon>
        <taxon>Craniata</taxon>
        <taxon>Vertebrata</taxon>
        <taxon>Euteleostomi</taxon>
        <taxon>Mammalia</taxon>
        <taxon>Eutheria</taxon>
        <taxon>Laurasiatheria</taxon>
        <taxon>Artiodactyla</taxon>
        <taxon>Ruminantia</taxon>
        <taxon>Pecora</taxon>
        <taxon>Cervidae</taxon>
        <taxon>Odocoileinae</taxon>
        <taxon>Rangifer</taxon>
    </lineage>
</organism>
<evidence type="ECO:0000256" key="1">
    <source>
        <dbReference type="SAM" id="MobiDB-lite"/>
    </source>
</evidence>
<dbReference type="EMBL" id="OX459938">
    <property type="protein sequence ID" value="CAI9160939.1"/>
    <property type="molecule type" value="Genomic_DNA"/>
</dbReference>
<keyword evidence="2" id="KW-0732">Signal</keyword>
<feature type="chain" id="PRO_5046176896" evidence="2">
    <location>
        <begin position="33"/>
        <end position="136"/>
    </location>
</feature>
<dbReference type="Proteomes" id="UP001176941">
    <property type="component" value="Chromosome 2"/>
</dbReference>
<sequence length="136" mass="14610">MTQISGPQLTFPGSFLLGRILHLVSMATLTLRQNGTSTHAQCPGPKAGPPRMPVNRPPASVHVGPRPSSPDAQVMVISPRPTWSPHPPNPFRSNSSRRMARPTDTARSLNCPAALGLFSCFTSHILMRLPSALGEK</sequence>
<feature type="signal peptide" evidence="2">
    <location>
        <begin position="1"/>
        <end position="32"/>
    </location>
</feature>
<evidence type="ECO:0000313" key="4">
    <source>
        <dbReference type="Proteomes" id="UP001176941"/>
    </source>
</evidence>
<reference evidence="3" key="1">
    <citation type="submission" date="2023-04" db="EMBL/GenBank/DDBJ databases">
        <authorList>
            <consortium name="ELIXIR-Norway"/>
        </authorList>
    </citation>
    <scope>NUCLEOTIDE SEQUENCE [LARGE SCALE GENOMIC DNA]</scope>
</reference>
<evidence type="ECO:0000313" key="3">
    <source>
        <dbReference type="EMBL" id="CAI9160939.1"/>
    </source>
</evidence>